<dbReference type="EnsemblMetazoa" id="G27779.9">
    <property type="protein sequence ID" value="G27779.9:cds"/>
    <property type="gene ID" value="G27779"/>
</dbReference>
<evidence type="ECO:0000313" key="2">
    <source>
        <dbReference type="Proteomes" id="UP000005408"/>
    </source>
</evidence>
<reference evidence="1" key="1">
    <citation type="submission" date="2022-08" db="UniProtKB">
        <authorList>
            <consortium name="EnsemblMetazoa"/>
        </authorList>
    </citation>
    <scope>IDENTIFICATION</scope>
    <source>
        <strain evidence="1">05x7-T-G4-1.051#20</strain>
    </source>
</reference>
<dbReference type="EnsemblMetazoa" id="G27779.11">
    <property type="protein sequence ID" value="G27779.11:cds"/>
    <property type="gene ID" value="G27779"/>
</dbReference>
<dbReference type="EnsemblMetazoa" id="G27779.7">
    <property type="protein sequence ID" value="G27779.7:cds"/>
    <property type="gene ID" value="G27779"/>
</dbReference>
<keyword evidence="2" id="KW-1185">Reference proteome</keyword>
<evidence type="ECO:0000313" key="1">
    <source>
        <dbReference type="EnsemblMetazoa" id="G27779.3:cds"/>
    </source>
</evidence>
<dbReference type="EnsemblMetazoa" id="G27779.6">
    <property type="protein sequence ID" value="G27779.6:cds"/>
    <property type="gene ID" value="G27779"/>
</dbReference>
<dbReference type="EnsemblMetazoa" id="G27779.3">
    <property type="protein sequence ID" value="G27779.3:cds"/>
    <property type="gene ID" value="G27779"/>
</dbReference>
<sequence length="131" mass="14967">MLASSRPLFPNSVLHPLTACTACVPSGREATYRLKPRQRVIKRRSDRYEFYCCYCSHGDDIFSDAISHVIYSHKHLAIRLGQRSDPENHGTSLLYIRQWDVIPNSVLSEGQSIKVNNDTEQVEICEPVYKA</sequence>
<protein>
    <submittedName>
        <fullName evidence="1">Uncharacterized protein</fullName>
    </submittedName>
</protein>
<proteinExistence type="predicted"/>
<dbReference type="AlphaFoldDB" id="A0A8W8LF10"/>
<organism evidence="1 2">
    <name type="scientific">Magallana gigas</name>
    <name type="common">Pacific oyster</name>
    <name type="synonym">Crassostrea gigas</name>
    <dbReference type="NCBI Taxonomy" id="29159"/>
    <lineage>
        <taxon>Eukaryota</taxon>
        <taxon>Metazoa</taxon>
        <taxon>Spiralia</taxon>
        <taxon>Lophotrochozoa</taxon>
        <taxon>Mollusca</taxon>
        <taxon>Bivalvia</taxon>
        <taxon>Autobranchia</taxon>
        <taxon>Pteriomorphia</taxon>
        <taxon>Ostreida</taxon>
        <taxon>Ostreoidea</taxon>
        <taxon>Ostreidae</taxon>
        <taxon>Magallana</taxon>
    </lineage>
</organism>
<accession>A0A8W8LF10</accession>
<dbReference type="Proteomes" id="UP000005408">
    <property type="component" value="Unassembled WGS sequence"/>
</dbReference>
<name>A0A8W8LF10_MAGGI</name>